<evidence type="ECO:0000313" key="1">
    <source>
        <dbReference type="EMBL" id="KAH6939593.1"/>
    </source>
</evidence>
<name>A0ACB7SXZ5_HYAAI</name>
<evidence type="ECO:0000313" key="2">
    <source>
        <dbReference type="Proteomes" id="UP000821845"/>
    </source>
</evidence>
<reference evidence="1" key="1">
    <citation type="submission" date="2020-05" db="EMBL/GenBank/DDBJ databases">
        <title>Large-scale comparative analyses of tick genomes elucidate their genetic diversity and vector capacities.</title>
        <authorList>
            <person name="Jia N."/>
            <person name="Wang J."/>
            <person name="Shi W."/>
            <person name="Du L."/>
            <person name="Sun Y."/>
            <person name="Zhan W."/>
            <person name="Jiang J."/>
            <person name="Wang Q."/>
            <person name="Zhang B."/>
            <person name="Ji P."/>
            <person name="Sakyi L.B."/>
            <person name="Cui X."/>
            <person name="Yuan T."/>
            <person name="Jiang B."/>
            <person name="Yang W."/>
            <person name="Lam T.T.-Y."/>
            <person name="Chang Q."/>
            <person name="Ding S."/>
            <person name="Wang X."/>
            <person name="Zhu J."/>
            <person name="Ruan X."/>
            <person name="Zhao L."/>
            <person name="Wei J."/>
            <person name="Que T."/>
            <person name="Du C."/>
            <person name="Cheng J."/>
            <person name="Dai P."/>
            <person name="Han X."/>
            <person name="Huang E."/>
            <person name="Gao Y."/>
            <person name="Liu J."/>
            <person name="Shao H."/>
            <person name="Ye R."/>
            <person name="Li L."/>
            <person name="Wei W."/>
            <person name="Wang X."/>
            <person name="Wang C."/>
            <person name="Yang T."/>
            <person name="Huo Q."/>
            <person name="Li W."/>
            <person name="Guo W."/>
            <person name="Chen H."/>
            <person name="Zhou L."/>
            <person name="Ni X."/>
            <person name="Tian J."/>
            <person name="Zhou Y."/>
            <person name="Sheng Y."/>
            <person name="Liu T."/>
            <person name="Pan Y."/>
            <person name="Xia L."/>
            <person name="Li J."/>
            <person name="Zhao F."/>
            <person name="Cao W."/>
        </authorList>
    </citation>
    <scope>NUCLEOTIDE SEQUENCE</scope>
    <source>
        <strain evidence="1">Hyas-2018</strain>
    </source>
</reference>
<comment type="caution">
    <text evidence="1">The sequence shown here is derived from an EMBL/GenBank/DDBJ whole genome shotgun (WGS) entry which is preliminary data.</text>
</comment>
<dbReference type="Proteomes" id="UP000821845">
    <property type="component" value="Chromosome 2"/>
</dbReference>
<organism evidence="1 2">
    <name type="scientific">Hyalomma asiaticum</name>
    <name type="common">Tick</name>
    <dbReference type="NCBI Taxonomy" id="266040"/>
    <lineage>
        <taxon>Eukaryota</taxon>
        <taxon>Metazoa</taxon>
        <taxon>Ecdysozoa</taxon>
        <taxon>Arthropoda</taxon>
        <taxon>Chelicerata</taxon>
        <taxon>Arachnida</taxon>
        <taxon>Acari</taxon>
        <taxon>Parasitiformes</taxon>
        <taxon>Ixodida</taxon>
        <taxon>Ixodoidea</taxon>
        <taxon>Ixodidae</taxon>
        <taxon>Hyalomminae</taxon>
        <taxon>Hyalomma</taxon>
    </lineage>
</organism>
<dbReference type="EMBL" id="CM023482">
    <property type="protein sequence ID" value="KAH6939593.1"/>
    <property type="molecule type" value="Genomic_DNA"/>
</dbReference>
<keyword evidence="2" id="KW-1185">Reference proteome</keyword>
<sequence length="109" mass="11961">MLERLVLCASMKDCNVTLLTALHMLACAWDQVMATTVNNCFRRSGFCATDESPGTECEPNQCEAEVIPAGLRDALDDSFEDYTDVDNSAVDCGTITNDEIIMQVTAWSK</sequence>
<protein>
    <submittedName>
        <fullName evidence="1">Uncharacterized protein</fullName>
    </submittedName>
</protein>
<gene>
    <name evidence="1" type="ORF">HPB50_019933</name>
</gene>
<proteinExistence type="predicted"/>
<accession>A0ACB7SXZ5</accession>